<evidence type="ECO:0000313" key="2">
    <source>
        <dbReference type="EMBL" id="MBY24001.1"/>
    </source>
</evidence>
<feature type="signal peptide" evidence="1">
    <location>
        <begin position="1"/>
        <end position="22"/>
    </location>
</feature>
<reference evidence="2" key="1">
    <citation type="submission" date="2018-04" db="EMBL/GenBank/DDBJ databases">
        <title>Transcriptome of Schizaphis graminum biotype I.</title>
        <authorList>
            <person name="Scully E.D."/>
            <person name="Geib S.M."/>
            <person name="Palmer N.A."/>
            <person name="Koch K."/>
            <person name="Bradshaw J."/>
            <person name="Heng-Moss T."/>
            <person name="Sarath G."/>
        </authorList>
    </citation>
    <scope>NUCLEOTIDE SEQUENCE</scope>
</reference>
<accession>A0A2S2P3E2</accession>
<name>A0A2S2P3E2_SCHGA</name>
<dbReference type="AlphaFoldDB" id="A0A2S2P3E2"/>
<keyword evidence="1" id="KW-0732">Signal</keyword>
<gene>
    <name evidence="2" type="ORF">g.100972</name>
</gene>
<organism evidence="2">
    <name type="scientific">Schizaphis graminum</name>
    <name type="common">Green bug aphid</name>
    <dbReference type="NCBI Taxonomy" id="13262"/>
    <lineage>
        <taxon>Eukaryota</taxon>
        <taxon>Metazoa</taxon>
        <taxon>Ecdysozoa</taxon>
        <taxon>Arthropoda</taxon>
        <taxon>Hexapoda</taxon>
        <taxon>Insecta</taxon>
        <taxon>Pterygota</taxon>
        <taxon>Neoptera</taxon>
        <taxon>Paraneoptera</taxon>
        <taxon>Hemiptera</taxon>
        <taxon>Sternorrhyncha</taxon>
        <taxon>Aphidomorpha</taxon>
        <taxon>Aphidoidea</taxon>
        <taxon>Aphididae</taxon>
        <taxon>Aphidini</taxon>
        <taxon>Schizaphis</taxon>
    </lineage>
</organism>
<proteinExistence type="predicted"/>
<dbReference type="EMBL" id="GGMR01011382">
    <property type="protein sequence ID" value="MBY24001.1"/>
    <property type="molecule type" value="Transcribed_RNA"/>
</dbReference>
<evidence type="ECO:0000256" key="1">
    <source>
        <dbReference type="SAM" id="SignalP"/>
    </source>
</evidence>
<protein>
    <submittedName>
        <fullName evidence="2">Uncharacterized protein</fullName>
    </submittedName>
</protein>
<feature type="chain" id="PRO_5015784125" evidence="1">
    <location>
        <begin position="23"/>
        <end position="259"/>
    </location>
</feature>
<sequence>MLKISSVYTLLLYLHFTTNVLCNLVNDNQSKNNSPFWINPCGYNTNNDEDYDDSDAGIMDRILTIAKQCQKNINQFKHEYIQQTFSSDYDAHYDRWMNENNNWMTPRILNKAEDNMSQSSLDSCSFPSELKYSHDILQRVSVGFEMLLDDASNNDSLEYQFHDNFTTCKNDLQQLLCEISDDIEVTHQEKPKDITREAVPEEVRQETSTAKRNLTNSIIFRDYMIAIKYVKNTYNHLKSKCNNISAVKKWFKTKHHSIY</sequence>